<evidence type="ECO:0000313" key="2">
    <source>
        <dbReference type="Proteomes" id="UP001235840"/>
    </source>
</evidence>
<dbReference type="EMBL" id="JAUSTY010000009">
    <property type="protein sequence ID" value="MDQ0166585.1"/>
    <property type="molecule type" value="Genomic_DNA"/>
</dbReference>
<protein>
    <recommendedName>
        <fullName evidence="3">YtzI protein</fullName>
    </recommendedName>
</protein>
<evidence type="ECO:0000313" key="1">
    <source>
        <dbReference type="EMBL" id="MDQ0166585.1"/>
    </source>
</evidence>
<dbReference type="Proteomes" id="UP001235840">
    <property type="component" value="Unassembled WGS sequence"/>
</dbReference>
<gene>
    <name evidence="1" type="ORF">J2S11_002489</name>
</gene>
<keyword evidence="2" id="KW-1185">Reference proteome</keyword>
<accession>A0ABT9W005</accession>
<sequence>MGTIVICLIGIAFLAVIFTAGYDEKTKTDQV</sequence>
<proteinExistence type="predicted"/>
<reference evidence="1 2" key="1">
    <citation type="submission" date="2023-07" db="EMBL/GenBank/DDBJ databases">
        <title>Genomic Encyclopedia of Type Strains, Phase IV (KMG-IV): sequencing the most valuable type-strain genomes for metagenomic binning, comparative biology and taxonomic classification.</title>
        <authorList>
            <person name="Goeker M."/>
        </authorList>
    </citation>
    <scope>NUCLEOTIDE SEQUENCE [LARGE SCALE GENOMIC DNA]</scope>
    <source>
        <strain evidence="1 2">DSM 12751</strain>
    </source>
</reference>
<evidence type="ECO:0008006" key="3">
    <source>
        <dbReference type="Google" id="ProtNLM"/>
    </source>
</evidence>
<organism evidence="1 2">
    <name type="scientific">Caldalkalibacillus horti</name>
    <dbReference type="NCBI Taxonomy" id="77523"/>
    <lineage>
        <taxon>Bacteria</taxon>
        <taxon>Bacillati</taxon>
        <taxon>Bacillota</taxon>
        <taxon>Bacilli</taxon>
        <taxon>Bacillales</taxon>
        <taxon>Bacillaceae</taxon>
        <taxon>Caldalkalibacillus</taxon>
    </lineage>
</organism>
<name>A0ABT9W005_9BACI</name>
<comment type="caution">
    <text evidence="1">The sequence shown here is derived from an EMBL/GenBank/DDBJ whole genome shotgun (WGS) entry which is preliminary data.</text>
</comment>